<dbReference type="EMBL" id="FOET01000020">
    <property type="protein sequence ID" value="SEQ92739.1"/>
    <property type="molecule type" value="Genomic_DNA"/>
</dbReference>
<evidence type="ECO:0000256" key="1">
    <source>
        <dbReference type="SAM" id="Phobius"/>
    </source>
</evidence>
<dbReference type="AlphaFoldDB" id="A0A1H9K0W9"/>
<gene>
    <name evidence="2" type="ORF">SAMN05216481_12051</name>
</gene>
<dbReference type="Proteomes" id="UP000199055">
    <property type="component" value="Unassembled WGS sequence"/>
</dbReference>
<keyword evidence="3" id="KW-1185">Reference proteome</keyword>
<name>A0A1H9K0W9_9ACTN</name>
<sequence>MDRGRWRRAYNRLVCAVAVFAIGLSGWTLWGLWERRHAVDEACGGLVPVGEALALPGSGGEITPARNVTDGIRLDDAPLPQSCVLRSEEAAEGRRLGESGSFFSAQVAAEPTGWTSEPVDDAFEDALDHTNPYIDVPQVYQPIGGGVPGHVTDTGASVRLPCPGTEHRGEEITAVRASAGLDAATRAEFSENGQLAQEDRDRLARIAVATANNLAAELGCPDRLPEPPSGIPALNTEPVAPDEAEGTCAWYGRAGLDGSPANGSGWLPDRVLEARTGDRVWQERCLLSVTGEARGAVYRRYARDPEYRRFRENSSMDDKTWWMSAESFFGDAADRVSTDPVGDDRTAVAGRGGYDSEGKTLWATSVCGGEPAVHTLTVSWPYVDGAARHLEPVLRAYVEDVAERRGCTDTALPPKSDYREGS</sequence>
<feature type="transmembrane region" description="Helical" evidence="1">
    <location>
        <begin position="12"/>
        <end position="33"/>
    </location>
</feature>
<keyword evidence="1" id="KW-0812">Transmembrane</keyword>
<dbReference type="STRING" id="403935.SAMN05216481_12051"/>
<reference evidence="2 3" key="1">
    <citation type="submission" date="2016-10" db="EMBL/GenBank/DDBJ databases">
        <authorList>
            <person name="de Groot N.N."/>
        </authorList>
    </citation>
    <scope>NUCLEOTIDE SEQUENCE [LARGE SCALE GENOMIC DNA]</scope>
    <source>
        <strain evidence="2 3">CGMCC 4.3519</strain>
    </source>
</reference>
<keyword evidence="1" id="KW-0472">Membrane</keyword>
<keyword evidence="1" id="KW-1133">Transmembrane helix</keyword>
<proteinExistence type="predicted"/>
<organism evidence="2 3">
    <name type="scientific">Streptomyces radiopugnans</name>
    <dbReference type="NCBI Taxonomy" id="403935"/>
    <lineage>
        <taxon>Bacteria</taxon>
        <taxon>Bacillati</taxon>
        <taxon>Actinomycetota</taxon>
        <taxon>Actinomycetes</taxon>
        <taxon>Kitasatosporales</taxon>
        <taxon>Streptomycetaceae</taxon>
        <taxon>Streptomyces</taxon>
    </lineage>
</organism>
<accession>A0A1H9K0W9</accession>
<evidence type="ECO:0000313" key="2">
    <source>
        <dbReference type="EMBL" id="SEQ92739.1"/>
    </source>
</evidence>
<protein>
    <submittedName>
        <fullName evidence="2">Uncharacterized protein</fullName>
    </submittedName>
</protein>
<evidence type="ECO:0000313" key="3">
    <source>
        <dbReference type="Proteomes" id="UP000199055"/>
    </source>
</evidence>